<evidence type="ECO:0000313" key="6">
    <source>
        <dbReference type="Proteomes" id="UP000799536"/>
    </source>
</evidence>
<organism evidence="5 6">
    <name type="scientific">Delitschia confertaspora ATCC 74209</name>
    <dbReference type="NCBI Taxonomy" id="1513339"/>
    <lineage>
        <taxon>Eukaryota</taxon>
        <taxon>Fungi</taxon>
        <taxon>Dikarya</taxon>
        <taxon>Ascomycota</taxon>
        <taxon>Pezizomycotina</taxon>
        <taxon>Dothideomycetes</taxon>
        <taxon>Pleosporomycetidae</taxon>
        <taxon>Pleosporales</taxon>
        <taxon>Delitschiaceae</taxon>
        <taxon>Delitschia</taxon>
    </lineage>
</organism>
<dbReference type="Proteomes" id="UP000799536">
    <property type="component" value="Unassembled WGS sequence"/>
</dbReference>
<feature type="domain" description="Autophagy-related protein 16" evidence="4">
    <location>
        <begin position="7"/>
        <end position="202"/>
    </location>
</feature>
<dbReference type="AlphaFoldDB" id="A0A9P4JVE9"/>
<protein>
    <submittedName>
        <fullName evidence="5">Autophagy protein 16</fullName>
    </submittedName>
</protein>
<dbReference type="CDD" id="cd22887">
    <property type="entry name" value="Atg16_CCD"/>
    <property type="match status" value="1"/>
</dbReference>
<dbReference type="Pfam" id="PF08614">
    <property type="entry name" value="ATG16"/>
    <property type="match status" value="1"/>
</dbReference>
<feature type="compositionally biased region" description="Low complexity" evidence="3">
    <location>
        <begin position="44"/>
        <end position="58"/>
    </location>
</feature>
<evidence type="ECO:0000259" key="4">
    <source>
        <dbReference type="Pfam" id="PF08614"/>
    </source>
</evidence>
<dbReference type="InterPro" id="IPR013923">
    <property type="entry name" value="Autophagy-rel_prot_16_dom"/>
</dbReference>
<comment type="similarity">
    <text evidence="1">Belongs to the ATG16 family.</text>
</comment>
<evidence type="ECO:0000256" key="1">
    <source>
        <dbReference type="ARBA" id="ARBA00005331"/>
    </source>
</evidence>
<comment type="caution">
    <text evidence="5">The sequence shown here is derived from an EMBL/GenBank/DDBJ whole genome shotgun (WGS) entry which is preliminary data.</text>
</comment>
<gene>
    <name evidence="5" type="ORF">GQ43DRAFT_390385</name>
</gene>
<proteinExistence type="inferred from homology"/>
<reference evidence="5" key="1">
    <citation type="journal article" date="2020" name="Stud. Mycol.">
        <title>101 Dothideomycetes genomes: a test case for predicting lifestyles and emergence of pathogens.</title>
        <authorList>
            <person name="Haridas S."/>
            <person name="Albert R."/>
            <person name="Binder M."/>
            <person name="Bloem J."/>
            <person name="Labutti K."/>
            <person name="Salamov A."/>
            <person name="Andreopoulos B."/>
            <person name="Baker S."/>
            <person name="Barry K."/>
            <person name="Bills G."/>
            <person name="Bluhm B."/>
            <person name="Cannon C."/>
            <person name="Castanera R."/>
            <person name="Culley D."/>
            <person name="Daum C."/>
            <person name="Ezra D."/>
            <person name="Gonzalez J."/>
            <person name="Henrissat B."/>
            <person name="Kuo A."/>
            <person name="Liang C."/>
            <person name="Lipzen A."/>
            <person name="Lutzoni F."/>
            <person name="Magnuson J."/>
            <person name="Mondo S."/>
            <person name="Nolan M."/>
            <person name="Ohm R."/>
            <person name="Pangilinan J."/>
            <person name="Park H.-J."/>
            <person name="Ramirez L."/>
            <person name="Alfaro M."/>
            <person name="Sun H."/>
            <person name="Tritt A."/>
            <person name="Yoshinaga Y."/>
            <person name="Zwiers L.-H."/>
            <person name="Turgeon B."/>
            <person name="Goodwin S."/>
            <person name="Spatafora J."/>
            <person name="Crous P."/>
            <person name="Grigoriev I."/>
        </authorList>
    </citation>
    <scope>NUCLEOTIDE SEQUENCE</scope>
    <source>
        <strain evidence="5">ATCC 74209</strain>
    </source>
</reference>
<evidence type="ECO:0000313" key="5">
    <source>
        <dbReference type="EMBL" id="KAF2203248.1"/>
    </source>
</evidence>
<keyword evidence="6" id="KW-1185">Reference proteome</keyword>
<feature type="region of interest" description="Disordered" evidence="3">
    <location>
        <begin position="38"/>
        <end position="78"/>
    </location>
</feature>
<dbReference type="Gene3D" id="1.20.5.170">
    <property type="match status" value="1"/>
</dbReference>
<dbReference type="OrthoDB" id="8949486at2759"/>
<feature type="coiled-coil region" evidence="2">
    <location>
        <begin position="85"/>
        <end position="189"/>
    </location>
</feature>
<keyword evidence="2" id="KW-0175">Coiled coil</keyword>
<sequence>MSSGLAEYLSALEARDHREQAHAAYINAYTKLADRTGSLSQVEAAPTTDTPSASAISPKSTRPGTSKGKDKQPTGTLGAASANDLAQLRADLASTQKARIALESKLAAQISDSQTLKAKHDILVKRCETLERAKAQLEQKLRDRAEELKVKDRLVENAHDEMVALNLQLNMAEENVERVKKDNDELTRRWMEKMEREAEEMNKRSKW</sequence>
<accession>A0A9P4JVE9</accession>
<name>A0A9P4JVE9_9PLEO</name>
<dbReference type="EMBL" id="ML993908">
    <property type="protein sequence ID" value="KAF2203248.1"/>
    <property type="molecule type" value="Genomic_DNA"/>
</dbReference>
<evidence type="ECO:0000256" key="2">
    <source>
        <dbReference type="SAM" id="Coils"/>
    </source>
</evidence>
<evidence type="ECO:0000256" key="3">
    <source>
        <dbReference type="SAM" id="MobiDB-lite"/>
    </source>
</evidence>